<organism evidence="2 3">
    <name type="scientific">Malus baccata</name>
    <name type="common">Siberian crab apple</name>
    <name type="synonym">Pyrus baccata</name>
    <dbReference type="NCBI Taxonomy" id="106549"/>
    <lineage>
        <taxon>Eukaryota</taxon>
        <taxon>Viridiplantae</taxon>
        <taxon>Streptophyta</taxon>
        <taxon>Embryophyta</taxon>
        <taxon>Tracheophyta</taxon>
        <taxon>Spermatophyta</taxon>
        <taxon>Magnoliopsida</taxon>
        <taxon>eudicotyledons</taxon>
        <taxon>Gunneridae</taxon>
        <taxon>Pentapetalae</taxon>
        <taxon>rosids</taxon>
        <taxon>fabids</taxon>
        <taxon>Rosales</taxon>
        <taxon>Rosaceae</taxon>
        <taxon>Amygdaloideae</taxon>
        <taxon>Maleae</taxon>
        <taxon>Malus</taxon>
    </lineage>
</organism>
<feature type="compositionally biased region" description="Basic and acidic residues" evidence="1">
    <location>
        <begin position="82"/>
        <end position="97"/>
    </location>
</feature>
<accession>A0A540M6S2</accession>
<gene>
    <name evidence="2" type="ORF">C1H46_019957</name>
</gene>
<name>A0A540M6S2_MALBA</name>
<protein>
    <submittedName>
        <fullName evidence="2">Uncharacterized protein</fullName>
    </submittedName>
</protein>
<evidence type="ECO:0000313" key="2">
    <source>
        <dbReference type="EMBL" id="TQD94406.1"/>
    </source>
</evidence>
<reference evidence="2 3" key="1">
    <citation type="journal article" date="2019" name="G3 (Bethesda)">
        <title>Sequencing of a Wild Apple (Malus baccata) Genome Unravels the Differences Between Cultivated and Wild Apple Species Regarding Disease Resistance and Cold Tolerance.</title>
        <authorList>
            <person name="Chen X."/>
        </authorList>
    </citation>
    <scope>NUCLEOTIDE SEQUENCE [LARGE SCALE GENOMIC DNA]</scope>
    <source>
        <strain evidence="3">cv. Shandingzi</strain>
        <tissue evidence="2">Leaves</tissue>
    </source>
</reference>
<proteinExistence type="predicted"/>
<feature type="region of interest" description="Disordered" evidence="1">
    <location>
        <begin position="36"/>
        <end position="127"/>
    </location>
</feature>
<sequence length="127" mass="13647">MTKITSQGTPGEAKVGQEDKAVDALVIQEADVKVARQDAGSNHVPKDTENISATFNDSKTEVKPKAQTKALSRARPTVVKSFDSEPEKSFKAKHDFPAPRATSTKKKTMSQTSQASQTPYAPSDEVG</sequence>
<keyword evidence="3" id="KW-1185">Reference proteome</keyword>
<dbReference type="EMBL" id="VIEB01000343">
    <property type="protein sequence ID" value="TQD94406.1"/>
    <property type="molecule type" value="Genomic_DNA"/>
</dbReference>
<dbReference type="Proteomes" id="UP000315295">
    <property type="component" value="Unassembled WGS sequence"/>
</dbReference>
<evidence type="ECO:0000256" key="1">
    <source>
        <dbReference type="SAM" id="MobiDB-lite"/>
    </source>
</evidence>
<evidence type="ECO:0000313" key="3">
    <source>
        <dbReference type="Proteomes" id="UP000315295"/>
    </source>
</evidence>
<feature type="compositionally biased region" description="Low complexity" evidence="1">
    <location>
        <begin position="109"/>
        <end position="118"/>
    </location>
</feature>
<comment type="caution">
    <text evidence="2">The sequence shown here is derived from an EMBL/GenBank/DDBJ whole genome shotgun (WGS) entry which is preliminary data.</text>
</comment>
<dbReference type="AlphaFoldDB" id="A0A540M6S2"/>